<protein>
    <submittedName>
        <fullName evidence="1">Uncharacterized protein</fullName>
    </submittedName>
</protein>
<reference evidence="1 2" key="1">
    <citation type="submission" date="2021-06" db="EMBL/GenBank/DDBJ databases">
        <authorList>
            <person name="Palmer J.M."/>
        </authorList>
    </citation>
    <scope>NUCLEOTIDE SEQUENCE [LARGE SCALE GENOMIC DNA]</scope>
    <source>
        <strain evidence="2">if_2019</strain>
        <tissue evidence="1">Muscle</tissue>
    </source>
</reference>
<evidence type="ECO:0000313" key="2">
    <source>
        <dbReference type="Proteomes" id="UP001482620"/>
    </source>
</evidence>
<gene>
    <name evidence="1" type="ORF">ILYODFUR_032711</name>
</gene>
<sequence>MVPGSAPLLPAALFVGYPCPLTETAAWFTPATSGPLWYNASVFTPPTQRAHILHATAKDLKTMQPSLCLQLYFFSLSLCFCFLCSQFLKVQGTGPCACILTMAPLLRLPSCPLPVLDKVRGYQVKAGFCNQFMLLIIHPFYSQYTVIHFVFES</sequence>
<comment type="caution">
    <text evidence="1">The sequence shown here is derived from an EMBL/GenBank/DDBJ whole genome shotgun (WGS) entry which is preliminary data.</text>
</comment>
<accession>A0ABV0UMG9</accession>
<organism evidence="1 2">
    <name type="scientific">Ilyodon furcidens</name>
    <name type="common">goldbreast splitfin</name>
    <dbReference type="NCBI Taxonomy" id="33524"/>
    <lineage>
        <taxon>Eukaryota</taxon>
        <taxon>Metazoa</taxon>
        <taxon>Chordata</taxon>
        <taxon>Craniata</taxon>
        <taxon>Vertebrata</taxon>
        <taxon>Euteleostomi</taxon>
        <taxon>Actinopterygii</taxon>
        <taxon>Neopterygii</taxon>
        <taxon>Teleostei</taxon>
        <taxon>Neoteleostei</taxon>
        <taxon>Acanthomorphata</taxon>
        <taxon>Ovalentaria</taxon>
        <taxon>Atherinomorphae</taxon>
        <taxon>Cyprinodontiformes</taxon>
        <taxon>Goodeidae</taxon>
        <taxon>Ilyodon</taxon>
    </lineage>
</organism>
<dbReference type="EMBL" id="JAHRIQ010074894">
    <property type="protein sequence ID" value="MEQ2245894.1"/>
    <property type="molecule type" value="Genomic_DNA"/>
</dbReference>
<proteinExistence type="predicted"/>
<keyword evidence="2" id="KW-1185">Reference proteome</keyword>
<name>A0ABV0UMG9_9TELE</name>
<dbReference type="Proteomes" id="UP001482620">
    <property type="component" value="Unassembled WGS sequence"/>
</dbReference>
<evidence type="ECO:0000313" key="1">
    <source>
        <dbReference type="EMBL" id="MEQ2245894.1"/>
    </source>
</evidence>